<reference evidence="4 5" key="1">
    <citation type="journal article" date="2023" name="Elife">
        <title>Identification of key yeast species and microbe-microbe interactions impacting larval growth of Drosophila in the wild.</title>
        <authorList>
            <person name="Mure A."/>
            <person name="Sugiura Y."/>
            <person name="Maeda R."/>
            <person name="Honda K."/>
            <person name="Sakurai N."/>
            <person name="Takahashi Y."/>
            <person name="Watada M."/>
            <person name="Katoh T."/>
            <person name="Gotoh A."/>
            <person name="Gotoh Y."/>
            <person name="Taniguchi I."/>
            <person name="Nakamura K."/>
            <person name="Hayashi T."/>
            <person name="Katayama T."/>
            <person name="Uemura T."/>
            <person name="Hattori Y."/>
        </authorList>
    </citation>
    <scope>NUCLEOTIDE SEQUENCE [LARGE SCALE GENOMIC DNA]</scope>
    <source>
        <strain evidence="4 5">KH-74</strain>
    </source>
</reference>
<dbReference type="SUPFAM" id="SSF52218">
    <property type="entry name" value="Flavoproteins"/>
    <property type="match status" value="1"/>
</dbReference>
<dbReference type="InterPro" id="IPR051545">
    <property type="entry name" value="NAD(P)H_dehydrogenase_qn"/>
</dbReference>
<dbReference type="InterPro" id="IPR029039">
    <property type="entry name" value="Flavoprotein-like_sf"/>
</dbReference>
<dbReference type="PANTHER" id="PTHR10204:SF34">
    <property type="entry name" value="NAD(P)H DEHYDROGENASE [QUINONE] 1 ISOFORM 1"/>
    <property type="match status" value="1"/>
</dbReference>
<feature type="domain" description="Flavodoxin-like fold" evidence="3">
    <location>
        <begin position="1"/>
        <end position="214"/>
    </location>
</feature>
<evidence type="ECO:0000256" key="1">
    <source>
        <dbReference type="ARBA" id="ARBA00006252"/>
    </source>
</evidence>
<dbReference type="InterPro" id="IPR003680">
    <property type="entry name" value="Flavodoxin_fold"/>
</dbReference>
<dbReference type="EMBL" id="BTGD01000025">
    <property type="protein sequence ID" value="GMM59098.1"/>
    <property type="molecule type" value="Genomic_DNA"/>
</dbReference>
<name>A0AAV5SBP1_MAUHU</name>
<keyword evidence="5" id="KW-1185">Reference proteome</keyword>
<keyword evidence="2" id="KW-0560">Oxidoreductase</keyword>
<dbReference type="PANTHER" id="PTHR10204">
    <property type="entry name" value="NAD P H OXIDOREDUCTASE-RELATED"/>
    <property type="match status" value="1"/>
</dbReference>
<dbReference type="GO" id="GO:0005829">
    <property type="term" value="C:cytosol"/>
    <property type="evidence" value="ECO:0007669"/>
    <property type="project" value="TreeGrafter"/>
</dbReference>
<evidence type="ECO:0000256" key="2">
    <source>
        <dbReference type="ARBA" id="ARBA00023002"/>
    </source>
</evidence>
<comment type="similarity">
    <text evidence="1">Belongs to the NAD(P)H dehydrogenase (quinone) family.</text>
</comment>
<dbReference type="Pfam" id="PF02525">
    <property type="entry name" value="Flavodoxin_2"/>
    <property type="match status" value="1"/>
</dbReference>
<evidence type="ECO:0000259" key="3">
    <source>
        <dbReference type="Pfam" id="PF02525"/>
    </source>
</evidence>
<proteinExistence type="inferred from homology"/>
<organism evidence="4 5">
    <name type="scientific">Maudiozyma humilis</name>
    <name type="common">Sour dough yeast</name>
    <name type="synonym">Kazachstania humilis</name>
    <dbReference type="NCBI Taxonomy" id="51915"/>
    <lineage>
        <taxon>Eukaryota</taxon>
        <taxon>Fungi</taxon>
        <taxon>Dikarya</taxon>
        <taxon>Ascomycota</taxon>
        <taxon>Saccharomycotina</taxon>
        <taxon>Saccharomycetes</taxon>
        <taxon>Saccharomycetales</taxon>
        <taxon>Saccharomycetaceae</taxon>
        <taxon>Maudiozyma</taxon>
    </lineage>
</organism>
<protein>
    <recommendedName>
        <fullName evidence="3">Flavodoxin-like fold domain-containing protein</fullName>
    </recommendedName>
</protein>
<dbReference type="AlphaFoldDB" id="A0AAV5SBP1"/>
<dbReference type="Proteomes" id="UP001377567">
    <property type="component" value="Unassembled WGS sequence"/>
</dbReference>
<accession>A0AAV5SBP1</accession>
<gene>
    <name evidence="4" type="ORF">DAKH74_057150</name>
</gene>
<dbReference type="Gene3D" id="3.40.50.360">
    <property type="match status" value="1"/>
</dbReference>
<evidence type="ECO:0000313" key="5">
    <source>
        <dbReference type="Proteomes" id="UP001377567"/>
    </source>
</evidence>
<evidence type="ECO:0000313" key="4">
    <source>
        <dbReference type="EMBL" id="GMM59098.1"/>
    </source>
</evidence>
<sequence length="261" mass="29803">MKVLIVFAHPEQQSFNHSLLQVAVKRLEENGDEVKVSDLYKMKWKPVIDEDDFLNHENGTRLKIAASSASAYTEKQLTADVVAEQEKLAWADTVILQFPLWWFSMPAILKGWVDRVFACGYAYGVGPHDETHYGYRYGEGVMEGKRAFCIVTTGGSADHYSTRGINGSIDDVLFTINHGILFYPGFTVLPPLVTYRTDSRREEVFENAKKAVIERMDHIATLEPIHYRRQNFGDYTIPQMTLKEGLEEPGQTHFDIHIKKD</sequence>
<dbReference type="GO" id="GO:0003955">
    <property type="term" value="F:NAD(P)H dehydrogenase (quinone) activity"/>
    <property type="evidence" value="ECO:0007669"/>
    <property type="project" value="TreeGrafter"/>
</dbReference>
<comment type="caution">
    <text evidence="4">The sequence shown here is derived from an EMBL/GenBank/DDBJ whole genome shotgun (WGS) entry which is preliminary data.</text>
</comment>